<organism evidence="2">
    <name type="scientific">Tupanvirus soda lake</name>
    <dbReference type="NCBI Taxonomy" id="2126985"/>
    <lineage>
        <taxon>Viruses</taxon>
        <taxon>Varidnaviria</taxon>
        <taxon>Bamfordvirae</taxon>
        <taxon>Nucleocytoviricota</taxon>
        <taxon>Megaviricetes</taxon>
        <taxon>Imitervirales</taxon>
        <taxon>Mimiviridae</taxon>
        <taxon>Megamimivirinae</taxon>
        <taxon>Tupanvirus</taxon>
        <taxon>Tupanvirus salinum</taxon>
    </lineage>
</organism>
<feature type="compositionally biased region" description="Basic and acidic residues" evidence="1">
    <location>
        <begin position="20"/>
        <end position="30"/>
    </location>
</feature>
<dbReference type="GeneID" id="80518565"/>
<name>A0A6N1NUC6_9VIRU</name>
<evidence type="ECO:0000313" key="2">
    <source>
        <dbReference type="EMBL" id="QKU35146.1"/>
    </source>
</evidence>
<dbReference type="RefSeq" id="YP_010781801.1">
    <property type="nucleotide sequence ID" value="NC_075039.1"/>
</dbReference>
<protein>
    <submittedName>
        <fullName evidence="2">Uncharacterized protein</fullName>
    </submittedName>
</protein>
<dbReference type="EMBL" id="KY523104">
    <property type="protein sequence ID" value="QKU35146.1"/>
    <property type="molecule type" value="Genomic_DNA"/>
</dbReference>
<sequence>MYSHNDKNTGKNYNADDIDNISKHSSDQKEKLPLKSINGRRCLTKCYPKGETFLHPILLTAIVERTSNGCAIEPVPSRAFEASSGDDTQYLGLYGMVWADICRLDDNKTYQPPDELESMLLSFYFNPRDFLSGVYGLYSFDQVIYWTLENDHLPFNTIKRVHNCAWKVFGNKIEELSSSVIDYYFDISRSYWLKDYAKVVQNDYSFDYTTSKTVSNISNPTEDIYKIIYFEFYTHEFFASAIKKYVYEFEDKWELIDSHYYNLKKYILSQLIEHIEDILSTNRDTK</sequence>
<accession>A0A6N1NUC6</accession>
<dbReference type="KEGG" id="vg:80518565"/>
<reference evidence="2" key="1">
    <citation type="submission" date="2017-01" db="EMBL/GenBank/DDBJ databases">
        <authorList>
            <person name="Assis F.L."/>
            <person name="Abrahao J.S."/>
            <person name="Silva L."/>
            <person name="Khalil J.B."/>
            <person name="Rodrigues R."/>
            <person name="Silva L.S."/>
            <person name="Arantes T."/>
            <person name="Boratto P."/>
            <person name="Andrade M."/>
            <person name="Kroon E.G."/>
            <person name="Ribeiro B."/>
            <person name="Bergier I."/>
            <person name="Seligmann H."/>
            <person name="Ghigo E."/>
            <person name="Colson P."/>
            <person name="Levasseur A."/>
            <person name="Raoult D."/>
            <person name="Scola B.L."/>
        </authorList>
    </citation>
    <scope>NUCLEOTIDE SEQUENCE</scope>
    <source>
        <strain evidence="2">Soda lake</strain>
    </source>
</reference>
<proteinExistence type="predicted"/>
<feature type="region of interest" description="Disordered" evidence="1">
    <location>
        <begin position="1"/>
        <end position="30"/>
    </location>
</feature>
<reference evidence="2" key="2">
    <citation type="journal article" date="2018" name="Nat. Commun.">
        <title>Tailed giant Tupanvirus possesses the most complete translational apparatus of the known virosphere.</title>
        <authorList>
            <person name="Abrahao J."/>
            <person name="Silva L."/>
            <person name="Silva L.S."/>
            <person name="Khalil J.Y.B."/>
            <person name="Rodrigues R."/>
            <person name="Arantes T."/>
            <person name="Assis F."/>
            <person name="Boratto P."/>
            <person name="Andrade M."/>
            <person name="Kroon E.G."/>
            <person name="Ribeiro B."/>
            <person name="Bergier I."/>
            <person name="Seligmann H."/>
            <person name="Ghigo E."/>
            <person name="Colson P."/>
            <person name="Levasseur A."/>
            <person name="Kroemer G."/>
            <person name="Raoult D."/>
            <person name="La Scola B."/>
        </authorList>
    </citation>
    <scope>NUCLEOTIDE SEQUENCE [LARGE SCALE GENOMIC DNA]</scope>
    <source>
        <strain evidence="2">Soda lake</strain>
    </source>
</reference>
<evidence type="ECO:0000256" key="1">
    <source>
        <dbReference type="SAM" id="MobiDB-lite"/>
    </source>
</evidence>